<dbReference type="HOGENOM" id="CLU_1154461_0_0_11"/>
<gene>
    <name evidence="4" type="ordered locus">Snas_4168</name>
</gene>
<dbReference type="KEGG" id="sna:Snas_4168"/>
<dbReference type="GO" id="GO:0016020">
    <property type="term" value="C:membrane"/>
    <property type="evidence" value="ECO:0007669"/>
    <property type="project" value="InterPro"/>
</dbReference>
<keyword evidence="5" id="KW-1185">Reference proteome</keyword>
<dbReference type="eggNOG" id="COG0558">
    <property type="taxonomic scope" value="Bacteria"/>
</dbReference>
<dbReference type="RefSeq" id="WP_013019390.1">
    <property type="nucleotide sequence ID" value="NC_013947.1"/>
</dbReference>
<keyword evidence="1 2" id="KW-0808">Transferase</keyword>
<feature type="transmembrane region" description="Helical" evidence="3">
    <location>
        <begin position="51"/>
        <end position="73"/>
    </location>
</feature>
<protein>
    <submittedName>
        <fullName evidence="4">CDP-alcohol phosphatidyltransferase</fullName>
    </submittedName>
</protein>
<evidence type="ECO:0000313" key="5">
    <source>
        <dbReference type="Proteomes" id="UP000000844"/>
    </source>
</evidence>
<feature type="transmembrane region" description="Helical" evidence="3">
    <location>
        <begin position="214"/>
        <end position="235"/>
    </location>
</feature>
<proteinExistence type="inferred from homology"/>
<dbReference type="PROSITE" id="PS00379">
    <property type="entry name" value="CDP_ALCOHOL_P_TRANSF"/>
    <property type="match status" value="1"/>
</dbReference>
<evidence type="ECO:0000256" key="2">
    <source>
        <dbReference type="RuleBase" id="RU003750"/>
    </source>
</evidence>
<evidence type="ECO:0000256" key="1">
    <source>
        <dbReference type="ARBA" id="ARBA00022679"/>
    </source>
</evidence>
<dbReference type="InterPro" id="IPR048254">
    <property type="entry name" value="CDP_ALCOHOL_P_TRANSF_CS"/>
</dbReference>
<evidence type="ECO:0000256" key="3">
    <source>
        <dbReference type="SAM" id="Phobius"/>
    </source>
</evidence>
<comment type="similarity">
    <text evidence="2">Belongs to the CDP-alcohol phosphatidyltransferase class-I family.</text>
</comment>
<dbReference type="InterPro" id="IPR043130">
    <property type="entry name" value="CDP-OH_PTrfase_TM_dom"/>
</dbReference>
<dbReference type="GO" id="GO:0016780">
    <property type="term" value="F:phosphotransferase activity, for other substituted phosphate groups"/>
    <property type="evidence" value="ECO:0007669"/>
    <property type="project" value="InterPro"/>
</dbReference>
<feature type="transmembrane region" description="Helical" evidence="3">
    <location>
        <begin position="79"/>
        <end position="99"/>
    </location>
</feature>
<dbReference type="GO" id="GO:0008654">
    <property type="term" value="P:phospholipid biosynthetic process"/>
    <property type="evidence" value="ECO:0007669"/>
    <property type="project" value="InterPro"/>
</dbReference>
<feature type="transmembrane region" description="Helical" evidence="3">
    <location>
        <begin position="120"/>
        <end position="144"/>
    </location>
</feature>
<keyword evidence="3" id="KW-0472">Membrane</keyword>
<dbReference type="STRING" id="446470.Snas_4168"/>
<evidence type="ECO:0000313" key="4">
    <source>
        <dbReference type="EMBL" id="ADD43819.1"/>
    </source>
</evidence>
<dbReference type="InterPro" id="IPR000462">
    <property type="entry name" value="CDP-OH_P_trans"/>
</dbReference>
<accession>D3Q286</accession>
<name>D3Q286_STANL</name>
<keyword evidence="3" id="KW-1133">Transmembrane helix</keyword>
<reference evidence="4 5" key="1">
    <citation type="journal article" date="2009" name="Stand. Genomic Sci.">
        <title>Complete genome sequence of Stackebrandtia nassauensis type strain (LLR-40K-21).</title>
        <authorList>
            <person name="Munk C."/>
            <person name="Lapidus A."/>
            <person name="Copeland A."/>
            <person name="Jando M."/>
            <person name="Mayilraj S."/>
            <person name="Glavina Del Rio T."/>
            <person name="Nolan M."/>
            <person name="Chen F."/>
            <person name="Lucas S."/>
            <person name="Tice H."/>
            <person name="Cheng J.F."/>
            <person name="Han C."/>
            <person name="Detter J.C."/>
            <person name="Bruce D."/>
            <person name="Goodwin L."/>
            <person name="Chain P."/>
            <person name="Pitluck S."/>
            <person name="Goker M."/>
            <person name="Ovchinikova G."/>
            <person name="Pati A."/>
            <person name="Ivanova N."/>
            <person name="Mavromatis K."/>
            <person name="Chen A."/>
            <person name="Palaniappan K."/>
            <person name="Land M."/>
            <person name="Hauser L."/>
            <person name="Chang Y.J."/>
            <person name="Jeffries C.D."/>
            <person name="Bristow J."/>
            <person name="Eisen J.A."/>
            <person name="Markowitz V."/>
            <person name="Hugenholtz P."/>
            <person name="Kyrpides N.C."/>
            <person name="Klenk H.P."/>
        </authorList>
    </citation>
    <scope>NUCLEOTIDE SEQUENCE [LARGE SCALE GENOMIC DNA]</scope>
    <source>
        <strain evidence="5">DSM 44728 / CIP 108903 / NRRL B-16338 / NBRC 102104 / LLR-40K-21</strain>
    </source>
</reference>
<dbReference type="AlphaFoldDB" id="D3Q286"/>
<keyword evidence="3" id="KW-0812">Transmembrane</keyword>
<dbReference type="Proteomes" id="UP000000844">
    <property type="component" value="Chromosome"/>
</dbReference>
<dbReference type="Pfam" id="PF01066">
    <property type="entry name" value="CDP-OH_P_transf"/>
    <property type="match status" value="1"/>
</dbReference>
<dbReference type="Gene3D" id="1.20.120.1760">
    <property type="match status" value="1"/>
</dbReference>
<dbReference type="EMBL" id="CP001778">
    <property type="protein sequence ID" value="ADD43819.1"/>
    <property type="molecule type" value="Genomic_DNA"/>
</dbReference>
<organism evidence="4 5">
    <name type="scientific">Stackebrandtia nassauensis (strain DSM 44728 / CIP 108903 / NRRL B-16338 / NBRC 102104 / LLR-40K-21)</name>
    <dbReference type="NCBI Taxonomy" id="446470"/>
    <lineage>
        <taxon>Bacteria</taxon>
        <taxon>Bacillati</taxon>
        <taxon>Actinomycetota</taxon>
        <taxon>Actinomycetes</taxon>
        <taxon>Glycomycetales</taxon>
        <taxon>Glycomycetaceae</taxon>
        <taxon>Stackebrandtia</taxon>
    </lineage>
</organism>
<sequence>MNTDQQAPSSIPPSVFLSHLRSGGLFTRVINQRIAAVFASVAYRFRLHPTVLTLVGFVLSLAGSGVVIAAAPTLPDSGIGWRIGVAVLAFVAWQAAYSLDCADGQLARVTKTTSPEGAKIDILCDIFTQVFFVAAVASVALAFYPDLSPVFAVGFGAVWMTSATIAVLDKGGEDVSLISSESLPILLAKAIRDYGTVITAVCLLVAVWPSGMLWFVLFYAALNGLYLLVLIARTASRSMKNAR</sequence>